<feature type="domain" description="GGDEF" evidence="3">
    <location>
        <begin position="383"/>
        <end position="518"/>
    </location>
</feature>
<keyword evidence="1" id="KW-0472">Membrane</keyword>
<dbReference type="InterPro" id="IPR050469">
    <property type="entry name" value="Diguanylate_Cyclase"/>
</dbReference>
<dbReference type="InterPro" id="IPR000160">
    <property type="entry name" value="GGDEF_dom"/>
</dbReference>
<comment type="caution">
    <text evidence="4">The sequence shown here is derived from an EMBL/GenBank/DDBJ whole genome shotgun (WGS) entry which is preliminary data.</text>
</comment>
<dbReference type="InterPro" id="IPR013656">
    <property type="entry name" value="PAS_4"/>
</dbReference>
<dbReference type="PANTHER" id="PTHR45138:SF9">
    <property type="entry name" value="DIGUANYLATE CYCLASE DGCM-RELATED"/>
    <property type="match status" value="1"/>
</dbReference>
<accession>A0A1A5YFR4</accession>
<dbReference type="GO" id="GO:0052621">
    <property type="term" value="F:diguanylate cyclase activity"/>
    <property type="evidence" value="ECO:0007669"/>
    <property type="project" value="TreeGrafter"/>
</dbReference>
<feature type="domain" description="PAC" evidence="2">
    <location>
        <begin position="300"/>
        <end position="351"/>
    </location>
</feature>
<protein>
    <recommendedName>
        <fullName evidence="6">Diguanylate cyclase</fullName>
    </recommendedName>
</protein>
<dbReference type="RefSeq" id="WP_068684709.1">
    <property type="nucleotide sequence ID" value="NZ_LYPA01000065.1"/>
</dbReference>
<dbReference type="Pfam" id="PF08448">
    <property type="entry name" value="PAS_4"/>
    <property type="match status" value="1"/>
</dbReference>
<dbReference type="OrthoDB" id="9759607at2"/>
<dbReference type="InterPro" id="IPR000014">
    <property type="entry name" value="PAS"/>
</dbReference>
<feature type="transmembrane region" description="Helical" evidence="1">
    <location>
        <begin position="67"/>
        <end position="90"/>
    </location>
</feature>
<keyword evidence="1" id="KW-1133">Transmembrane helix</keyword>
<dbReference type="InterPro" id="IPR043128">
    <property type="entry name" value="Rev_trsase/Diguanyl_cyclase"/>
</dbReference>
<dbReference type="AlphaFoldDB" id="A0A1A5YFR4"/>
<dbReference type="SMART" id="SM00267">
    <property type="entry name" value="GGDEF"/>
    <property type="match status" value="1"/>
</dbReference>
<evidence type="ECO:0000256" key="1">
    <source>
        <dbReference type="SAM" id="Phobius"/>
    </source>
</evidence>
<dbReference type="SUPFAM" id="SSF55785">
    <property type="entry name" value="PYP-like sensor domain (PAS domain)"/>
    <property type="match status" value="1"/>
</dbReference>
<dbReference type="InterPro" id="IPR029787">
    <property type="entry name" value="Nucleotide_cyclase"/>
</dbReference>
<evidence type="ECO:0000259" key="2">
    <source>
        <dbReference type="PROSITE" id="PS50113"/>
    </source>
</evidence>
<feature type="transmembrane region" description="Helical" evidence="1">
    <location>
        <begin position="102"/>
        <end position="124"/>
    </location>
</feature>
<dbReference type="PROSITE" id="PS50113">
    <property type="entry name" value="PAC"/>
    <property type="match status" value="1"/>
</dbReference>
<dbReference type="FunFam" id="3.30.70.270:FF:000001">
    <property type="entry name" value="Diguanylate cyclase domain protein"/>
    <property type="match status" value="1"/>
</dbReference>
<evidence type="ECO:0000259" key="3">
    <source>
        <dbReference type="PROSITE" id="PS50887"/>
    </source>
</evidence>
<evidence type="ECO:0000313" key="4">
    <source>
        <dbReference type="EMBL" id="OBR64240.1"/>
    </source>
</evidence>
<feature type="transmembrane region" description="Helical" evidence="1">
    <location>
        <begin position="210"/>
        <end position="235"/>
    </location>
</feature>
<evidence type="ECO:0008006" key="6">
    <source>
        <dbReference type="Google" id="ProtNLM"/>
    </source>
</evidence>
<feature type="transmembrane region" description="Helical" evidence="1">
    <location>
        <begin position="6"/>
        <end position="28"/>
    </location>
</feature>
<organism evidence="4 5">
    <name type="scientific">Paenibacillus oryzae</name>
    <dbReference type="NCBI Taxonomy" id="1844972"/>
    <lineage>
        <taxon>Bacteria</taxon>
        <taxon>Bacillati</taxon>
        <taxon>Bacillota</taxon>
        <taxon>Bacilli</taxon>
        <taxon>Bacillales</taxon>
        <taxon>Paenibacillaceae</taxon>
        <taxon>Paenibacillus</taxon>
    </lineage>
</organism>
<dbReference type="NCBIfam" id="TIGR00254">
    <property type="entry name" value="GGDEF"/>
    <property type="match status" value="1"/>
</dbReference>
<dbReference type="Pfam" id="PF00990">
    <property type="entry name" value="GGDEF"/>
    <property type="match status" value="1"/>
</dbReference>
<feature type="transmembrane region" description="Helical" evidence="1">
    <location>
        <begin position="35"/>
        <end position="55"/>
    </location>
</feature>
<dbReference type="PANTHER" id="PTHR45138">
    <property type="entry name" value="REGULATORY COMPONENTS OF SENSORY TRANSDUCTION SYSTEM"/>
    <property type="match status" value="1"/>
</dbReference>
<dbReference type="Gene3D" id="3.30.450.20">
    <property type="entry name" value="PAS domain"/>
    <property type="match status" value="1"/>
</dbReference>
<dbReference type="SUPFAM" id="SSF55073">
    <property type="entry name" value="Nucleotide cyclase"/>
    <property type="match status" value="1"/>
</dbReference>
<dbReference type="InterPro" id="IPR031621">
    <property type="entry name" value="HisKA_7TM"/>
</dbReference>
<dbReference type="CDD" id="cd00130">
    <property type="entry name" value="PAS"/>
    <property type="match status" value="1"/>
</dbReference>
<dbReference type="Pfam" id="PF16927">
    <property type="entry name" value="HisKA_7TM"/>
    <property type="match status" value="1"/>
</dbReference>
<feature type="transmembrane region" description="Helical" evidence="1">
    <location>
        <begin position="177"/>
        <end position="198"/>
    </location>
</feature>
<dbReference type="Proteomes" id="UP000092024">
    <property type="component" value="Unassembled WGS sequence"/>
</dbReference>
<dbReference type="CDD" id="cd01949">
    <property type="entry name" value="GGDEF"/>
    <property type="match status" value="1"/>
</dbReference>
<dbReference type="EMBL" id="LYPA01000065">
    <property type="protein sequence ID" value="OBR64240.1"/>
    <property type="molecule type" value="Genomic_DNA"/>
</dbReference>
<evidence type="ECO:0000313" key="5">
    <source>
        <dbReference type="Proteomes" id="UP000092024"/>
    </source>
</evidence>
<dbReference type="InterPro" id="IPR000700">
    <property type="entry name" value="PAS-assoc_C"/>
</dbReference>
<gene>
    <name evidence="4" type="ORF">A7K91_11960</name>
</gene>
<keyword evidence="5" id="KW-1185">Reference proteome</keyword>
<dbReference type="Gene3D" id="3.30.70.270">
    <property type="match status" value="1"/>
</dbReference>
<dbReference type="STRING" id="1844972.A7K91_11960"/>
<dbReference type="PROSITE" id="PS50887">
    <property type="entry name" value="GGDEF"/>
    <property type="match status" value="1"/>
</dbReference>
<sequence length="526" mass="59093">MASHLTMYITLVSTSGVLTVFLCIYSFLKRKEIRGFQSLIVLTLLQSIYIFANAFELSSGSLAEIKFWTVIEYIGIAFAPVIGLKLCLDYTGKKLSRRAMQALYVIPVITLLLVSTNDLHHLFYKSIYLRPDVSSATADIEVGYWYIVHGSFTFGCLLAGAVVLLRKWSTTKKAYKRPLLTLICGQFLPMVSAFIYLLGLTPWGIDPVPFVLFLTSAMYLWAFMSTRMLMIVPIAKEALFESMHEGAIVLDVKRRFIDYNASARRMLPGLRHLPLGRRLDEAWPDLTGAPFPDTSGDNPGQQEIRVQLKNEPATYQVRISTVNDRYNEQIGYLLILIDITEQSRLQAQLKQMAYYDGMTGVFNRTQFIQRGKMLLEKTADEGAAVAVILFDIDHFKHFNDEYGHEVGDTVLIHTVNICRDRMPEGALFARYGGEEFVVAAPVSDGEEAVRLAETLRQAIFNTPYRGYNGDLHITASFGVGVAKNGISWPTLEELLRHADSALYTSKHSGRNLVTLYKTSDNPLIGA</sequence>
<dbReference type="InterPro" id="IPR035965">
    <property type="entry name" value="PAS-like_dom_sf"/>
</dbReference>
<feature type="transmembrane region" description="Helical" evidence="1">
    <location>
        <begin position="144"/>
        <end position="165"/>
    </location>
</feature>
<name>A0A1A5YFR4_9BACL</name>
<proteinExistence type="predicted"/>
<reference evidence="4 5" key="1">
    <citation type="submission" date="2016-05" db="EMBL/GenBank/DDBJ databases">
        <title>Paenibacillus oryzae. sp. nov., isolated from the rice root.</title>
        <authorList>
            <person name="Zhang J."/>
            <person name="Zhang X."/>
        </authorList>
    </citation>
    <scope>NUCLEOTIDE SEQUENCE [LARGE SCALE GENOMIC DNA]</scope>
    <source>
        <strain evidence="4 5">1DrF-4</strain>
    </source>
</reference>
<keyword evidence="1" id="KW-0812">Transmembrane</keyword>